<keyword evidence="2 7" id="KW-0813">Transport</keyword>
<dbReference type="NCBIfam" id="TIGR04057">
    <property type="entry name" value="SusC_RagA_signa"/>
    <property type="match status" value="1"/>
</dbReference>
<evidence type="ECO:0000256" key="3">
    <source>
        <dbReference type="ARBA" id="ARBA00022452"/>
    </source>
</evidence>
<name>A0A1T5BCL9_9SPHI</name>
<dbReference type="STRING" id="572036.SAMN05661099_1491"/>
<evidence type="ECO:0000256" key="4">
    <source>
        <dbReference type="ARBA" id="ARBA00022692"/>
    </source>
</evidence>
<dbReference type="InterPro" id="IPR039426">
    <property type="entry name" value="TonB-dep_rcpt-like"/>
</dbReference>
<dbReference type="SUPFAM" id="SSF49464">
    <property type="entry name" value="Carboxypeptidase regulatory domain-like"/>
    <property type="match status" value="1"/>
</dbReference>
<protein>
    <submittedName>
        <fullName evidence="9">TonB-linked outer membrane protein, SusC/RagA family</fullName>
    </submittedName>
</protein>
<evidence type="ECO:0000256" key="2">
    <source>
        <dbReference type="ARBA" id="ARBA00022448"/>
    </source>
</evidence>
<dbReference type="NCBIfam" id="TIGR04056">
    <property type="entry name" value="OMP_RagA_SusC"/>
    <property type="match status" value="1"/>
</dbReference>
<dbReference type="InterPro" id="IPR008969">
    <property type="entry name" value="CarboxyPept-like_regulatory"/>
</dbReference>
<evidence type="ECO:0000256" key="7">
    <source>
        <dbReference type="PROSITE-ProRule" id="PRU01360"/>
    </source>
</evidence>
<evidence type="ECO:0000313" key="10">
    <source>
        <dbReference type="Proteomes" id="UP000189981"/>
    </source>
</evidence>
<reference evidence="10" key="1">
    <citation type="submission" date="2017-02" db="EMBL/GenBank/DDBJ databases">
        <authorList>
            <person name="Varghese N."/>
            <person name="Submissions S."/>
        </authorList>
    </citation>
    <scope>NUCLEOTIDE SEQUENCE [LARGE SCALE GENOMIC DNA]</scope>
    <source>
        <strain evidence="10">DSM 22385</strain>
    </source>
</reference>
<dbReference type="InterPro" id="IPR037066">
    <property type="entry name" value="Plug_dom_sf"/>
</dbReference>
<keyword evidence="4 7" id="KW-0812">Transmembrane</keyword>
<proteinExistence type="inferred from homology"/>
<organism evidence="9 10">
    <name type="scientific">Daejeonella lutea</name>
    <dbReference type="NCBI Taxonomy" id="572036"/>
    <lineage>
        <taxon>Bacteria</taxon>
        <taxon>Pseudomonadati</taxon>
        <taxon>Bacteroidota</taxon>
        <taxon>Sphingobacteriia</taxon>
        <taxon>Sphingobacteriales</taxon>
        <taxon>Sphingobacteriaceae</taxon>
        <taxon>Daejeonella</taxon>
    </lineage>
</organism>
<dbReference type="EMBL" id="FUYR01000001">
    <property type="protein sequence ID" value="SKB44905.1"/>
    <property type="molecule type" value="Genomic_DNA"/>
</dbReference>
<comment type="subcellular location">
    <subcellularLocation>
        <location evidence="1 7">Cell outer membrane</location>
        <topology evidence="1 7">Multi-pass membrane protein</topology>
    </subcellularLocation>
</comment>
<dbReference type="SUPFAM" id="SSF56935">
    <property type="entry name" value="Porins"/>
    <property type="match status" value="1"/>
</dbReference>
<keyword evidence="3 7" id="KW-1134">Transmembrane beta strand</keyword>
<dbReference type="InterPro" id="IPR023997">
    <property type="entry name" value="TonB-dep_OMP_SusC/RagA_CS"/>
</dbReference>
<dbReference type="Gene3D" id="2.40.170.20">
    <property type="entry name" value="TonB-dependent receptor, beta-barrel domain"/>
    <property type="match status" value="1"/>
</dbReference>
<keyword evidence="10" id="KW-1185">Reference proteome</keyword>
<keyword evidence="5 7" id="KW-0472">Membrane</keyword>
<dbReference type="GO" id="GO:0009279">
    <property type="term" value="C:cell outer membrane"/>
    <property type="evidence" value="ECO:0007669"/>
    <property type="project" value="UniProtKB-SubCell"/>
</dbReference>
<dbReference type="Pfam" id="PF13715">
    <property type="entry name" value="CarbopepD_reg_2"/>
    <property type="match status" value="1"/>
</dbReference>
<sequence>MLLLLGLSVAQITFAQTKTVRGTVKGADDGLPIPGATVKISGTTRGVQTGGDGTYSIEVAGPAAQLEFSFIGYSTQQITVGSSTTINVSLRVDAKQLSEVVVTAFGIERQKRSVGYSTSTVGGDQLSQKSEIDPLRALSGKVAGVNVTAANGVPGSSTNFIIRGNNSFLGNTQALMVVDGIPFDNGYAQSGASALVNNNAVSNRAVDLDPNNIESITVLKGAAAAAQYGSRAANGVVLITTKTGRTGAGRKGFEVSYVGGYAIEQITGLPDYQNKYGAGTEFNYANANGSWGPAFDQPSIFPQGNGITNGTIPHWFAGNAALPQFPAGTTTPYKAFASNVEDFFVNGGVMENSVQISSGNDVSNFTASLARSKNDGIIRNSDFTRTNVNIGGNYKLANKINVSGSLSYVNSNQNGPILGAQNGIGQASAFARTLYLGRNWNTSDFSVMPYQNPVTLGQLFPVAGVDNPYWSVENNTYKSDVDRAYGNVGFDYSINSWLKLNYKIGVNTYTDRRIRTIRRGSVGANGIGEVTDDVLANQEIESTLLATVSRKLLPDLNFSATLGHNVNQRKFERQAVQGTGMVVFNIDDIDNTATVVPFGGGFTKRRIIGAFGDVQFDYKSYLFLNVTGRNDWSSTLPKANRSFFYPGASTAFVFTELINNEKIKNIISYGKLRAAYGKVGNDADPYSLDATYLVNPTFGNNASNIVFPFLGTSAGTVGNVLTDPNLTPEFTTEYELGGELRFLEDRIGIDFTYYNKLSENQIAAISIPSSTGFVSKLTNFGKLSNKGIEIGLDLNPIKNLGGFSWNIYGTFARNRNRVEELTAGLNEISVVPSFGDPAVVLRPGRPYGIMVGTKAAKDDDGNFLINQQTGLMLRVPLQEIGDPNPNYTSSLTNTFKFKGLSLSAQLDYRDGGDLYSGTVAQYLGRGVTTDTEDRLTPKIIKGFYGNATTFKPILDASGNKIPNNVQTTANDLYFNGTGGLTGVSELMIYDATVFRVREVALGYDIPKKWLGGTPLGSLNLSVTGRNLYFNAPNFPKGTNFDPETSTYGASATRNVQGIEYTNAPTTKRFGFNLRATF</sequence>
<dbReference type="Proteomes" id="UP000189981">
    <property type="component" value="Unassembled WGS sequence"/>
</dbReference>
<dbReference type="InterPro" id="IPR023996">
    <property type="entry name" value="TonB-dep_OMP_SusC/RagA"/>
</dbReference>
<keyword evidence="6 7" id="KW-0998">Cell outer membrane</keyword>
<evidence type="ECO:0000313" key="9">
    <source>
        <dbReference type="EMBL" id="SKB44905.1"/>
    </source>
</evidence>
<evidence type="ECO:0000256" key="5">
    <source>
        <dbReference type="ARBA" id="ARBA00023136"/>
    </source>
</evidence>
<comment type="similarity">
    <text evidence="7">Belongs to the TonB-dependent receptor family.</text>
</comment>
<dbReference type="AlphaFoldDB" id="A0A1T5BCL9"/>
<evidence type="ECO:0000256" key="6">
    <source>
        <dbReference type="ARBA" id="ARBA00023237"/>
    </source>
</evidence>
<dbReference type="PROSITE" id="PS52016">
    <property type="entry name" value="TONB_DEPENDENT_REC_3"/>
    <property type="match status" value="1"/>
</dbReference>
<dbReference type="Gene3D" id="2.170.130.10">
    <property type="entry name" value="TonB-dependent receptor, plug domain"/>
    <property type="match status" value="1"/>
</dbReference>
<evidence type="ECO:0000259" key="8">
    <source>
        <dbReference type="Pfam" id="PF07715"/>
    </source>
</evidence>
<accession>A0A1T5BCL9</accession>
<gene>
    <name evidence="9" type="ORF">SAMN05661099_1491</name>
</gene>
<evidence type="ECO:0000256" key="1">
    <source>
        <dbReference type="ARBA" id="ARBA00004571"/>
    </source>
</evidence>
<dbReference type="Gene3D" id="2.60.40.1120">
    <property type="entry name" value="Carboxypeptidase-like, regulatory domain"/>
    <property type="match status" value="1"/>
</dbReference>
<dbReference type="InterPro" id="IPR036942">
    <property type="entry name" value="Beta-barrel_TonB_sf"/>
</dbReference>
<feature type="domain" description="TonB-dependent receptor plug" evidence="8">
    <location>
        <begin position="111"/>
        <end position="236"/>
    </location>
</feature>
<dbReference type="Pfam" id="PF07715">
    <property type="entry name" value="Plug"/>
    <property type="match status" value="1"/>
</dbReference>
<dbReference type="InterPro" id="IPR012910">
    <property type="entry name" value="Plug_dom"/>
</dbReference>